<evidence type="ECO:0000313" key="3">
    <source>
        <dbReference type="Proteomes" id="UP000050872"/>
    </source>
</evidence>
<evidence type="ECO:0000256" key="1">
    <source>
        <dbReference type="SAM" id="Phobius"/>
    </source>
</evidence>
<keyword evidence="1" id="KW-0812">Transmembrane</keyword>
<sequence>MSGEVYYVPGIKNQTNGVLVTPKNMSNTKNGYQTMGVATFPQTGNASSVWMQILGVIIGIMTFGVIDINRNRHQTK</sequence>
<gene>
    <name evidence="2" type="ORF">FD29_GL001595</name>
</gene>
<evidence type="ECO:0000313" key="2">
    <source>
        <dbReference type="EMBL" id="KRL42725.1"/>
    </source>
</evidence>
<dbReference type="OrthoDB" id="1771364at2"/>
<dbReference type="NCBIfam" id="TIGR01167">
    <property type="entry name" value="LPXTG_anchor"/>
    <property type="match status" value="1"/>
</dbReference>
<dbReference type="STRING" id="1423770.FD29_GL001595"/>
<name>A0A0R1QKT7_9LACO</name>
<keyword evidence="1" id="KW-0472">Membrane</keyword>
<keyword evidence="3" id="KW-1185">Reference proteome</keyword>
<feature type="transmembrane region" description="Helical" evidence="1">
    <location>
        <begin position="49"/>
        <end position="68"/>
    </location>
</feature>
<organism evidence="2 3">
    <name type="scientific">Companilactobacillus mindensis DSM 14500</name>
    <dbReference type="NCBI Taxonomy" id="1423770"/>
    <lineage>
        <taxon>Bacteria</taxon>
        <taxon>Bacillati</taxon>
        <taxon>Bacillota</taxon>
        <taxon>Bacilli</taxon>
        <taxon>Lactobacillales</taxon>
        <taxon>Lactobacillaceae</taxon>
        <taxon>Companilactobacillus</taxon>
    </lineage>
</organism>
<dbReference type="RefSeq" id="WP_057888869.1">
    <property type="nucleotide sequence ID" value="NZ_AZEZ01000102.1"/>
</dbReference>
<dbReference type="EMBL" id="AZEZ01000102">
    <property type="protein sequence ID" value="KRL42725.1"/>
    <property type="molecule type" value="Genomic_DNA"/>
</dbReference>
<reference evidence="2 3" key="1">
    <citation type="journal article" date="2015" name="Genome Announc.">
        <title>Expanding the biotechnology potential of lactobacilli through comparative genomics of 213 strains and associated genera.</title>
        <authorList>
            <person name="Sun Z."/>
            <person name="Harris H.M."/>
            <person name="McCann A."/>
            <person name="Guo C."/>
            <person name="Argimon S."/>
            <person name="Zhang W."/>
            <person name="Yang X."/>
            <person name="Jeffery I.B."/>
            <person name="Cooney J.C."/>
            <person name="Kagawa T.F."/>
            <person name="Liu W."/>
            <person name="Song Y."/>
            <person name="Salvetti E."/>
            <person name="Wrobel A."/>
            <person name="Rasinkangas P."/>
            <person name="Parkhill J."/>
            <person name="Rea M.C."/>
            <person name="O'Sullivan O."/>
            <person name="Ritari J."/>
            <person name="Douillard F.P."/>
            <person name="Paul Ross R."/>
            <person name="Yang R."/>
            <person name="Briner A.E."/>
            <person name="Felis G.E."/>
            <person name="de Vos W.M."/>
            <person name="Barrangou R."/>
            <person name="Klaenhammer T.R."/>
            <person name="Caufield P.W."/>
            <person name="Cui Y."/>
            <person name="Zhang H."/>
            <person name="O'Toole P.W."/>
        </authorList>
    </citation>
    <scope>NUCLEOTIDE SEQUENCE [LARGE SCALE GENOMIC DNA]</scope>
    <source>
        <strain evidence="2 3">DSM 14500</strain>
    </source>
</reference>
<protein>
    <recommendedName>
        <fullName evidence="4">Gram-positive cocci surface proteins LPxTG domain-containing protein</fullName>
    </recommendedName>
</protein>
<evidence type="ECO:0008006" key="4">
    <source>
        <dbReference type="Google" id="ProtNLM"/>
    </source>
</evidence>
<dbReference type="PATRIC" id="fig|1423770.3.peg.1632"/>
<keyword evidence="1" id="KW-1133">Transmembrane helix</keyword>
<comment type="caution">
    <text evidence="2">The sequence shown here is derived from an EMBL/GenBank/DDBJ whole genome shotgun (WGS) entry which is preliminary data.</text>
</comment>
<accession>A0A0R1QKT7</accession>
<dbReference type="AlphaFoldDB" id="A0A0R1QKT7"/>
<proteinExistence type="predicted"/>
<dbReference type="Proteomes" id="UP000050872">
    <property type="component" value="Unassembled WGS sequence"/>
</dbReference>